<keyword evidence="2" id="KW-1185">Reference proteome</keyword>
<evidence type="ECO:0000313" key="2">
    <source>
        <dbReference type="Proteomes" id="UP000623067"/>
    </source>
</evidence>
<sequence>MIAALLLAALQPAAHGPPPVEGWDSLPVFPLPRVANVTDEAEFVRREVEAGRCAAALHDGATMRLSAPVAIRVDGSGVVRQIVPQAIGCPTVEQYTVGFLQALTRGGPGSSAPLRAGWYNLTVGYSW</sequence>
<reference evidence="1" key="2">
    <citation type="submission" date="2020-09" db="EMBL/GenBank/DDBJ databases">
        <authorList>
            <person name="Sun Q."/>
            <person name="Zhou Y."/>
        </authorList>
    </citation>
    <scope>NUCLEOTIDE SEQUENCE</scope>
    <source>
        <strain evidence="1">CGMCC 1.15330</strain>
    </source>
</reference>
<dbReference type="RefSeq" id="WP_188656745.1">
    <property type="nucleotide sequence ID" value="NZ_BMIH01000001.1"/>
</dbReference>
<proteinExistence type="predicted"/>
<reference evidence="1" key="1">
    <citation type="journal article" date="2014" name="Int. J. Syst. Evol. Microbiol.">
        <title>Complete genome sequence of Corynebacterium casei LMG S-19264T (=DSM 44701T), isolated from a smear-ripened cheese.</title>
        <authorList>
            <consortium name="US DOE Joint Genome Institute (JGI-PGF)"/>
            <person name="Walter F."/>
            <person name="Albersmeier A."/>
            <person name="Kalinowski J."/>
            <person name="Ruckert C."/>
        </authorList>
    </citation>
    <scope>NUCLEOTIDE SEQUENCE</scope>
    <source>
        <strain evidence="1">CGMCC 1.15330</strain>
    </source>
</reference>
<gene>
    <name evidence="1" type="ORF">GCM10011380_01830</name>
</gene>
<comment type="caution">
    <text evidence="1">The sequence shown here is derived from an EMBL/GenBank/DDBJ whole genome shotgun (WGS) entry which is preliminary data.</text>
</comment>
<accession>A0A916SSS9</accession>
<evidence type="ECO:0000313" key="1">
    <source>
        <dbReference type="EMBL" id="GGB15985.1"/>
    </source>
</evidence>
<protein>
    <submittedName>
        <fullName evidence="1">Uncharacterized protein</fullName>
    </submittedName>
</protein>
<dbReference type="Proteomes" id="UP000623067">
    <property type="component" value="Unassembled WGS sequence"/>
</dbReference>
<name>A0A916SSS9_9SPHN</name>
<dbReference type="EMBL" id="BMIH01000001">
    <property type="protein sequence ID" value="GGB15985.1"/>
    <property type="molecule type" value="Genomic_DNA"/>
</dbReference>
<organism evidence="1 2">
    <name type="scientific">Sphingomonas metalli</name>
    <dbReference type="NCBI Taxonomy" id="1779358"/>
    <lineage>
        <taxon>Bacteria</taxon>
        <taxon>Pseudomonadati</taxon>
        <taxon>Pseudomonadota</taxon>
        <taxon>Alphaproteobacteria</taxon>
        <taxon>Sphingomonadales</taxon>
        <taxon>Sphingomonadaceae</taxon>
        <taxon>Sphingomonas</taxon>
    </lineage>
</organism>
<dbReference type="AlphaFoldDB" id="A0A916SSS9"/>